<dbReference type="GO" id="GO:0004519">
    <property type="term" value="F:endonuclease activity"/>
    <property type="evidence" value="ECO:0007669"/>
    <property type="project" value="UniProtKB-KW"/>
</dbReference>
<reference evidence="2" key="1">
    <citation type="submission" date="2020-03" db="EMBL/GenBank/DDBJ databases">
        <title>The deep terrestrial virosphere.</title>
        <authorList>
            <person name="Holmfeldt K."/>
            <person name="Nilsson E."/>
            <person name="Simone D."/>
            <person name="Lopez-Fernandez M."/>
            <person name="Wu X."/>
            <person name="de Brujin I."/>
            <person name="Lundin D."/>
            <person name="Andersson A."/>
            <person name="Bertilsson S."/>
            <person name="Dopson M."/>
        </authorList>
    </citation>
    <scope>NUCLEOTIDE SEQUENCE</scope>
    <source>
        <strain evidence="2">TM448B00242</strain>
    </source>
</reference>
<keyword evidence="2" id="KW-0255">Endonuclease</keyword>
<keyword evidence="2" id="KW-0378">Hydrolase</keyword>
<evidence type="ECO:0000313" key="2">
    <source>
        <dbReference type="EMBL" id="QJH94541.1"/>
    </source>
</evidence>
<sequence>MEKLSSLQFKGAIIGMVLGDGCISRGYIKTTSVIKEYAEMKKDILSQLTDTTISRYSKSKSSFGDKDIYEVRTRKHPIYTKLEMRMYHNRKRTIDEYCLKTITPLGLLIWYLDDGCLDKTCGLKFQIHSNAYDYPSHLLIQKYLNDRFGLRFNIRQTFKKQRNKRYFWLYLKAIDRIKFWDLVFAPYLKEIPEQIQYKIPARENIESMMESKKHKRFYDDIV</sequence>
<dbReference type="EMBL" id="MT144602">
    <property type="protein sequence ID" value="QJH94541.1"/>
    <property type="molecule type" value="Genomic_DNA"/>
</dbReference>
<dbReference type="AlphaFoldDB" id="A0A6M3XA15"/>
<proteinExistence type="predicted"/>
<dbReference type="SUPFAM" id="SSF55608">
    <property type="entry name" value="Homing endonucleases"/>
    <property type="match status" value="1"/>
</dbReference>
<evidence type="ECO:0000259" key="1">
    <source>
        <dbReference type="Pfam" id="PF03161"/>
    </source>
</evidence>
<dbReference type="InterPro" id="IPR004860">
    <property type="entry name" value="LAGLIDADG_dom"/>
</dbReference>
<dbReference type="Gene3D" id="3.10.28.10">
    <property type="entry name" value="Homing endonucleases"/>
    <property type="match status" value="2"/>
</dbReference>
<gene>
    <name evidence="2" type="ORF">TM448B00242_0015</name>
</gene>
<name>A0A6M3XA15_9ZZZZ</name>
<organism evidence="2">
    <name type="scientific">viral metagenome</name>
    <dbReference type="NCBI Taxonomy" id="1070528"/>
    <lineage>
        <taxon>unclassified sequences</taxon>
        <taxon>metagenomes</taxon>
        <taxon>organismal metagenomes</taxon>
    </lineage>
</organism>
<accession>A0A6M3XA15</accession>
<dbReference type="Pfam" id="PF03161">
    <property type="entry name" value="LAGLIDADG_2"/>
    <property type="match status" value="1"/>
</dbReference>
<feature type="domain" description="Homing endonuclease LAGLIDADG" evidence="1">
    <location>
        <begin position="12"/>
        <end position="172"/>
    </location>
</feature>
<dbReference type="InterPro" id="IPR027434">
    <property type="entry name" value="Homing_endonucl"/>
</dbReference>
<keyword evidence="2" id="KW-0540">Nuclease</keyword>
<protein>
    <submittedName>
        <fullName evidence="2">Putative homing endonuclease</fullName>
    </submittedName>
</protein>